<keyword evidence="2" id="KW-0808">Transferase</keyword>
<dbReference type="SUPFAM" id="SSF55729">
    <property type="entry name" value="Acyl-CoA N-acyltransferases (Nat)"/>
    <property type="match status" value="1"/>
</dbReference>
<dbReference type="InterPro" id="IPR016181">
    <property type="entry name" value="Acyl_CoA_acyltransferase"/>
</dbReference>
<dbReference type="InterPro" id="IPR051531">
    <property type="entry name" value="N-acetyltransferase"/>
</dbReference>
<keyword evidence="3" id="KW-1185">Reference proteome</keyword>
<sequence>MIDYNEIIKENSILESKRLILRPFSIEDVDDVFLYTSDDSVTKYLTWPSYKDISETEEVVKKIYIGRIGVFAIELKSQHKCIGCIDLRVCIEHNKANFGYVLNRKYWNNNYMSEALSLILDLSFSKLELNRIEATHYVGNEGSGRVMQKCGMKYEGTGLQEVKVKGTFYDVVHYAILSEHWINLTQVQNL</sequence>
<reference evidence="2 3" key="1">
    <citation type="submission" date="2018-11" db="EMBL/GenBank/DDBJ databases">
        <title>Genome sequencing and assembly of Clostridium tagluense strain A121.</title>
        <authorList>
            <person name="Murakami T."/>
            <person name="Segawa T."/>
            <person name="Shcherbakova V.A."/>
            <person name="Mori H."/>
            <person name="Yoshimura Y."/>
        </authorList>
    </citation>
    <scope>NUCLEOTIDE SEQUENCE [LARGE SCALE GENOMIC DNA]</scope>
    <source>
        <strain evidence="2 3">A121</strain>
    </source>
</reference>
<dbReference type="PANTHER" id="PTHR43792:SF9">
    <property type="entry name" value="RIBOSOMAL-PROTEIN-ALANINE ACETYLTRANSFERASE"/>
    <property type="match status" value="1"/>
</dbReference>
<dbReference type="PANTHER" id="PTHR43792">
    <property type="entry name" value="GNAT FAMILY, PUTATIVE (AFU_ORTHOLOGUE AFUA_3G00765)-RELATED-RELATED"/>
    <property type="match status" value="1"/>
</dbReference>
<dbReference type="EMBL" id="BHYK01000014">
    <property type="protein sequence ID" value="GCD11050.1"/>
    <property type="molecule type" value="Genomic_DNA"/>
</dbReference>
<dbReference type="InterPro" id="IPR000182">
    <property type="entry name" value="GNAT_dom"/>
</dbReference>
<feature type="domain" description="N-acetyltransferase" evidence="1">
    <location>
        <begin position="19"/>
        <end position="183"/>
    </location>
</feature>
<gene>
    <name evidence="2" type="ORF">Ctaglu_26730</name>
</gene>
<comment type="caution">
    <text evidence="2">The sequence shown here is derived from an EMBL/GenBank/DDBJ whole genome shotgun (WGS) entry which is preliminary data.</text>
</comment>
<dbReference type="GO" id="GO:0008999">
    <property type="term" value="F:protein-N-terminal-alanine acetyltransferase activity"/>
    <property type="evidence" value="ECO:0007669"/>
    <property type="project" value="TreeGrafter"/>
</dbReference>
<proteinExistence type="predicted"/>
<name>A0A401UNE5_9CLOT</name>
<evidence type="ECO:0000313" key="2">
    <source>
        <dbReference type="EMBL" id="GCD11050.1"/>
    </source>
</evidence>
<accession>A0A401UNE5</accession>
<organism evidence="2 3">
    <name type="scientific">Clostridium tagluense</name>
    <dbReference type="NCBI Taxonomy" id="360422"/>
    <lineage>
        <taxon>Bacteria</taxon>
        <taxon>Bacillati</taxon>
        <taxon>Bacillota</taxon>
        <taxon>Clostridia</taxon>
        <taxon>Eubacteriales</taxon>
        <taxon>Clostridiaceae</taxon>
        <taxon>Clostridium</taxon>
    </lineage>
</organism>
<dbReference type="PROSITE" id="PS51186">
    <property type="entry name" value="GNAT"/>
    <property type="match status" value="1"/>
</dbReference>
<dbReference type="Proteomes" id="UP000287872">
    <property type="component" value="Unassembled WGS sequence"/>
</dbReference>
<dbReference type="Pfam" id="PF13302">
    <property type="entry name" value="Acetyltransf_3"/>
    <property type="match status" value="1"/>
</dbReference>
<dbReference type="RefSeq" id="WP_125002512.1">
    <property type="nucleotide sequence ID" value="NZ_BHYK01000014.1"/>
</dbReference>
<dbReference type="Gene3D" id="3.40.630.30">
    <property type="match status" value="1"/>
</dbReference>
<protein>
    <submittedName>
        <fullName evidence="2">N-acetyltransferase</fullName>
    </submittedName>
</protein>
<evidence type="ECO:0000259" key="1">
    <source>
        <dbReference type="PROSITE" id="PS51186"/>
    </source>
</evidence>
<dbReference type="OrthoDB" id="9798081at2"/>
<dbReference type="AlphaFoldDB" id="A0A401UNE5"/>
<evidence type="ECO:0000313" key="3">
    <source>
        <dbReference type="Proteomes" id="UP000287872"/>
    </source>
</evidence>
<dbReference type="GO" id="GO:0005737">
    <property type="term" value="C:cytoplasm"/>
    <property type="evidence" value="ECO:0007669"/>
    <property type="project" value="TreeGrafter"/>
</dbReference>